<evidence type="ECO:0000256" key="1">
    <source>
        <dbReference type="ARBA" id="ARBA00010617"/>
    </source>
</evidence>
<dbReference type="Pfam" id="PF00067">
    <property type="entry name" value="p450"/>
    <property type="match status" value="1"/>
</dbReference>
<dbReference type="InterPro" id="IPR036396">
    <property type="entry name" value="Cyt_P450_sf"/>
</dbReference>
<dbReference type="InterPro" id="IPR002401">
    <property type="entry name" value="Cyt_P450_E_grp-I"/>
</dbReference>
<comment type="caution">
    <text evidence="7">The sequence shown here is derived from an EMBL/GenBank/DDBJ whole genome shotgun (WGS) entry which is preliminary data.</text>
</comment>
<accession>A0A2P5HSR4</accession>
<dbReference type="GO" id="GO:0020037">
    <property type="term" value="F:heme binding"/>
    <property type="evidence" value="ECO:0007669"/>
    <property type="project" value="InterPro"/>
</dbReference>
<dbReference type="OrthoDB" id="1103324at2759"/>
<keyword evidence="2 6" id="KW-0479">Metal-binding</keyword>
<evidence type="ECO:0000256" key="6">
    <source>
        <dbReference type="PIRSR" id="PIRSR602401-1"/>
    </source>
</evidence>
<evidence type="ECO:0000256" key="3">
    <source>
        <dbReference type="ARBA" id="ARBA00023002"/>
    </source>
</evidence>
<dbReference type="Gene3D" id="1.10.630.10">
    <property type="entry name" value="Cytochrome P450"/>
    <property type="match status" value="1"/>
</dbReference>
<keyword evidence="3" id="KW-0560">Oxidoreductase</keyword>
<dbReference type="GO" id="GO:0016705">
    <property type="term" value="F:oxidoreductase activity, acting on paired donors, with incorporation or reduction of molecular oxygen"/>
    <property type="evidence" value="ECO:0007669"/>
    <property type="project" value="InterPro"/>
</dbReference>
<dbReference type="PRINTS" id="PR00385">
    <property type="entry name" value="P450"/>
</dbReference>
<comment type="cofactor">
    <cofactor evidence="6">
        <name>heme</name>
        <dbReference type="ChEBI" id="CHEBI:30413"/>
    </cofactor>
</comment>
<dbReference type="EMBL" id="MAVT02000825">
    <property type="protein sequence ID" value="POS73294.1"/>
    <property type="molecule type" value="Genomic_DNA"/>
</dbReference>
<gene>
    <name evidence="7" type="ORF">DHEL01_v208313</name>
</gene>
<dbReference type="PANTHER" id="PTHR46300:SF2">
    <property type="entry name" value="CYTOCHROME P450 MONOOXYGENASE ALNH-RELATED"/>
    <property type="match status" value="1"/>
</dbReference>
<dbReference type="Proteomes" id="UP000094444">
    <property type="component" value="Unassembled WGS sequence"/>
</dbReference>
<dbReference type="AlphaFoldDB" id="A0A2P5HSR4"/>
<organism evidence="7 8">
    <name type="scientific">Diaporthe helianthi</name>
    <dbReference type="NCBI Taxonomy" id="158607"/>
    <lineage>
        <taxon>Eukaryota</taxon>
        <taxon>Fungi</taxon>
        <taxon>Dikarya</taxon>
        <taxon>Ascomycota</taxon>
        <taxon>Pezizomycotina</taxon>
        <taxon>Sordariomycetes</taxon>
        <taxon>Sordariomycetidae</taxon>
        <taxon>Diaporthales</taxon>
        <taxon>Diaporthaceae</taxon>
        <taxon>Diaporthe</taxon>
    </lineage>
</organism>
<feature type="binding site" description="axial binding residue" evidence="6">
    <location>
        <position position="452"/>
    </location>
    <ligand>
        <name>heme</name>
        <dbReference type="ChEBI" id="CHEBI:30413"/>
    </ligand>
    <ligandPart>
        <name>Fe</name>
        <dbReference type="ChEBI" id="CHEBI:18248"/>
    </ligandPart>
</feature>
<proteinExistence type="inferred from homology"/>
<reference evidence="7" key="1">
    <citation type="submission" date="2017-09" db="EMBL/GenBank/DDBJ databases">
        <title>Polyketide synthases of a Diaporthe helianthi virulent isolate.</title>
        <authorList>
            <person name="Baroncelli R."/>
        </authorList>
    </citation>
    <scope>NUCLEOTIDE SEQUENCE [LARGE SCALE GENOMIC DNA]</scope>
    <source>
        <strain evidence="7">7/96</strain>
    </source>
</reference>
<dbReference type="InParanoid" id="A0A2P5HSR4"/>
<evidence type="ECO:0000256" key="4">
    <source>
        <dbReference type="ARBA" id="ARBA00023004"/>
    </source>
</evidence>
<keyword evidence="4 6" id="KW-0408">Iron</keyword>
<dbReference type="PRINTS" id="PR00463">
    <property type="entry name" value="EP450I"/>
</dbReference>
<evidence type="ECO:0000256" key="5">
    <source>
        <dbReference type="ARBA" id="ARBA00023033"/>
    </source>
</evidence>
<dbReference type="STRING" id="158607.A0A2P5HSR4"/>
<comment type="similarity">
    <text evidence="1">Belongs to the cytochrome P450 family.</text>
</comment>
<sequence>MASISKSPSFEAALPTIWIVAAIWLFYKIITFGRREKSLPPGPPTIPILGNAHLMPTQGFSGQLVAWCKEYGSVYSLKVGRSTMVVLNDRRAIHELLTKQGAFYNDRPMDTHFIIANKDENPATMKEGPKWRATRKVIATYFAPKNLDSTLKPIQEAEVNRLMFDLVTKPEEFSTSIKRTTASIASITLFGHRAPDFDSFWAYAVYIVMEAVSKGAAPGSYLPVDQFPILKLLPDRFIMGRHRAKDLYATMTGVWNDARERVEKRRSAGDKRESLMDRFLDEDIKSDVPLSYSGLNNLLGGVHMAAADTTAMAMLTNILFLAKHPEFQEKARVELDRVCGTDRMPRWSDFNDLPFVNCIVKEGLRIRPISPAGIPHAAKDDRWYNGMLIPAGSAIFLPPAALNFDEAYTTDPDSYNPERFLHQAHMLAPELSASPQYEERDHYSYGAGRRMCVGIHLAERSQWRMVAQMLWAFRIEPDVGSDGKPVEVRTGLDVYEEGFLHAPREFKVRIVPRSDKHVDVVTKSFKKTESNLKNWE</sequence>
<protein>
    <submittedName>
        <fullName evidence="7">Cytochrome P450 2D18</fullName>
    </submittedName>
</protein>
<dbReference type="PANTHER" id="PTHR46300">
    <property type="entry name" value="P450, PUTATIVE (EUROFUNG)-RELATED-RELATED"/>
    <property type="match status" value="1"/>
</dbReference>
<keyword evidence="8" id="KW-1185">Reference proteome</keyword>
<keyword evidence="6" id="KW-0349">Heme</keyword>
<dbReference type="GO" id="GO:0004497">
    <property type="term" value="F:monooxygenase activity"/>
    <property type="evidence" value="ECO:0007669"/>
    <property type="project" value="UniProtKB-KW"/>
</dbReference>
<keyword evidence="5" id="KW-0503">Monooxygenase</keyword>
<dbReference type="SUPFAM" id="SSF48264">
    <property type="entry name" value="Cytochrome P450"/>
    <property type="match status" value="1"/>
</dbReference>
<name>A0A2P5HSR4_DIAHE</name>
<evidence type="ECO:0000313" key="8">
    <source>
        <dbReference type="Proteomes" id="UP000094444"/>
    </source>
</evidence>
<dbReference type="GO" id="GO:0005506">
    <property type="term" value="F:iron ion binding"/>
    <property type="evidence" value="ECO:0007669"/>
    <property type="project" value="InterPro"/>
</dbReference>
<evidence type="ECO:0000313" key="7">
    <source>
        <dbReference type="EMBL" id="POS73294.1"/>
    </source>
</evidence>
<dbReference type="InterPro" id="IPR001128">
    <property type="entry name" value="Cyt_P450"/>
</dbReference>
<evidence type="ECO:0000256" key="2">
    <source>
        <dbReference type="ARBA" id="ARBA00022723"/>
    </source>
</evidence>
<dbReference type="InterPro" id="IPR050364">
    <property type="entry name" value="Cytochrome_P450_fung"/>
</dbReference>